<comment type="caution">
    <text evidence="9">The sequence shown here is derived from an EMBL/GenBank/DDBJ whole genome shotgun (WGS) entry which is preliminary data.</text>
</comment>
<dbReference type="Pfam" id="PF00172">
    <property type="entry name" value="Zn_clus"/>
    <property type="match status" value="1"/>
</dbReference>
<accession>A0A9W4IQY4</accession>
<dbReference type="OrthoDB" id="413079at2759"/>
<dbReference type="EMBL" id="CAJVPD010000133">
    <property type="protein sequence ID" value="CAG8354542.1"/>
    <property type="molecule type" value="Genomic_DNA"/>
</dbReference>
<feature type="region of interest" description="Disordered" evidence="7">
    <location>
        <begin position="62"/>
        <end position="103"/>
    </location>
</feature>
<keyword evidence="5" id="KW-0804">Transcription</keyword>
<evidence type="ECO:0000259" key="8">
    <source>
        <dbReference type="PROSITE" id="PS50048"/>
    </source>
</evidence>
<dbReference type="GO" id="GO:0008270">
    <property type="term" value="F:zinc ion binding"/>
    <property type="evidence" value="ECO:0007669"/>
    <property type="project" value="InterPro"/>
</dbReference>
<keyword evidence="6" id="KW-0539">Nucleus</keyword>
<dbReference type="PROSITE" id="PS00463">
    <property type="entry name" value="ZN2_CY6_FUNGAL_1"/>
    <property type="match status" value="1"/>
</dbReference>
<evidence type="ECO:0000256" key="6">
    <source>
        <dbReference type="ARBA" id="ARBA00023242"/>
    </source>
</evidence>
<dbReference type="PANTHER" id="PTHR31001">
    <property type="entry name" value="UNCHARACTERIZED TRANSCRIPTIONAL REGULATORY PROTEIN"/>
    <property type="match status" value="1"/>
</dbReference>
<dbReference type="GO" id="GO:0000981">
    <property type="term" value="F:DNA-binding transcription factor activity, RNA polymerase II-specific"/>
    <property type="evidence" value="ECO:0007669"/>
    <property type="project" value="InterPro"/>
</dbReference>
<dbReference type="SUPFAM" id="SSF57701">
    <property type="entry name" value="Zn2/Cys6 DNA-binding domain"/>
    <property type="match status" value="1"/>
</dbReference>
<dbReference type="Pfam" id="PF04082">
    <property type="entry name" value="Fungal_trans"/>
    <property type="match status" value="1"/>
</dbReference>
<gene>
    <name evidence="9" type="ORF">PSALAMII_LOCUS3227</name>
</gene>
<dbReference type="InterPro" id="IPR036864">
    <property type="entry name" value="Zn2-C6_fun-type_DNA-bd_sf"/>
</dbReference>
<evidence type="ECO:0000313" key="10">
    <source>
        <dbReference type="Proteomes" id="UP001152592"/>
    </source>
</evidence>
<feature type="compositionally biased region" description="Polar residues" evidence="7">
    <location>
        <begin position="1"/>
        <end position="15"/>
    </location>
</feature>
<keyword evidence="2" id="KW-0479">Metal-binding</keyword>
<feature type="domain" description="Zn(2)-C6 fungal-type" evidence="8">
    <location>
        <begin position="27"/>
        <end position="58"/>
    </location>
</feature>
<dbReference type="Gene3D" id="4.10.240.10">
    <property type="entry name" value="Zn(2)-C6 fungal-type DNA-binding domain"/>
    <property type="match status" value="1"/>
</dbReference>
<dbReference type="GO" id="GO:0006351">
    <property type="term" value="P:DNA-templated transcription"/>
    <property type="evidence" value="ECO:0007669"/>
    <property type="project" value="InterPro"/>
</dbReference>
<dbReference type="InterPro" id="IPR050613">
    <property type="entry name" value="Sec_Metabolite_Reg"/>
</dbReference>
<feature type="compositionally biased region" description="Polar residues" evidence="7">
    <location>
        <begin position="92"/>
        <end position="101"/>
    </location>
</feature>
<evidence type="ECO:0000313" key="9">
    <source>
        <dbReference type="EMBL" id="CAG8354542.1"/>
    </source>
</evidence>
<evidence type="ECO:0000256" key="3">
    <source>
        <dbReference type="ARBA" id="ARBA00023015"/>
    </source>
</evidence>
<dbReference type="InterPro" id="IPR001138">
    <property type="entry name" value="Zn2Cys6_DnaBD"/>
</dbReference>
<evidence type="ECO:0000256" key="4">
    <source>
        <dbReference type="ARBA" id="ARBA00023125"/>
    </source>
</evidence>
<dbReference type="GO" id="GO:0005634">
    <property type="term" value="C:nucleus"/>
    <property type="evidence" value="ECO:0007669"/>
    <property type="project" value="UniProtKB-SubCell"/>
</dbReference>
<dbReference type="CDD" id="cd00067">
    <property type="entry name" value="GAL4"/>
    <property type="match status" value="1"/>
</dbReference>
<dbReference type="Proteomes" id="UP001152592">
    <property type="component" value="Unassembled WGS sequence"/>
</dbReference>
<comment type="subcellular location">
    <subcellularLocation>
        <location evidence="1">Nucleus</location>
    </subcellularLocation>
</comment>
<feature type="region of interest" description="Disordered" evidence="7">
    <location>
        <begin position="1"/>
        <end position="24"/>
    </location>
</feature>
<evidence type="ECO:0000256" key="2">
    <source>
        <dbReference type="ARBA" id="ARBA00022723"/>
    </source>
</evidence>
<dbReference type="CDD" id="cd12148">
    <property type="entry name" value="fungal_TF_MHR"/>
    <property type="match status" value="1"/>
</dbReference>
<keyword evidence="4" id="KW-0238">DNA-binding</keyword>
<dbReference type="PROSITE" id="PS50048">
    <property type="entry name" value="ZN2_CY6_FUNGAL_2"/>
    <property type="match status" value="1"/>
</dbReference>
<evidence type="ECO:0000256" key="1">
    <source>
        <dbReference type="ARBA" id="ARBA00004123"/>
    </source>
</evidence>
<evidence type="ECO:0000256" key="5">
    <source>
        <dbReference type="ARBA" id="ARBA00023163"/>
    </source>
</evidence>
<reference evidence="9" key="1">
    <citation type="submission" date="2021-07" db="EMBL/GenBank/DDBJ databases">
        <authorList>
            <person name="Branca A.L. A."/>
        </authorList>
    </citation>
    <scope>NUCLEOTIDE SEQUENCE</scope>
</reference>
<evidence type="ECO:0000256" key="7">
    <source>
        <dbReference type="SAM" id="MobiDB-lite"/>
    </source>
</evidence>
<dbReference type="SMART" id="SM00066">
    <property type="entry name" value="GAL4"/>
    <property type="match status" value="1"/>
</dbReference>
<protein>
    <recommendedName>
        <fullName evidence="8">Zn(2)-C6 fungal-type domain-containing protein</fullName>
    </recommendedName>
</protein>
<organism evidence="9 10">
    <name type="scientific">Penicillium salamii</name>
    <dbReference type="NCBI Taxonomy" id="1612424"/>
    <lineage>
        <taxon>Eukaryota</taxon>
        <taxon>Fungi</taxon>
        <taxon>Dikarya</taxon>
        <taxon>Ascomycota</taxon>
        <taxon>Pezizomycotina</taxon>
        <taxon>Eurotiomycetes</taxon>
        <taxon>Eurotiomycetidae</taxon>
        <taxon>Eurotiales</taxon>
        <taxon>Aspergillaceae</taxon>
        <taxon>Penicillium</taxon>
    </lineage>
</organism>
<dbReference type="PANTHER" id="PTHR31001:SF40">
    <property type="entry name" value="ZN(II)2CYS6 TRANSCRIPTION FACTOR (EUROFUNG)"/>
    <property type="match status" value="1"/>
</dbReference>
<keyword evidence="3" id="KW-0805">Transcription regulation</keyword>
<dbReference type="GO" id="GO:0003677">
    <property type="term" value="F:DNA binding"/>
    <property type="evidence" value="ECO:0007669"/>
    <property type="project" value="UniProtKB-KW"/>
</dbReference>
<name>A0A9W4IQY4_9EURO</name>
<dbReference type="InterPro" id="IPR007219">
    <property type="entry name" value="XnlR_reg_dom"/>
</dbReference>
<dbReference type="AlphaFoldDB" id="A0A9W4IQY4"/>
<proteinExistence type="predicted"/>
<sequence>MSSCHSIHIQGQLQSPGPHRRTRKPISCDHCRYSKLRCDRQQPCGSCKRRGREDSCFLPAKSGLAPGSAKSQTSPVQVPAGSARTDEPRSATRGQILTASPGSYPERVRTEINGLFPDSGWGSVLERPVPQSDPAFAPDTLSPFSMGQQASLQNIIELLPPENCRDYLVSHYFNHICALFPILHGPTFEKQYTAFRQQPLEVDLSWLALLFSMCALTLSATEPTDPRLADLWSKGCVNQAEQAIAVSRRLQQTAMACLLQDQFFTRYKFSTFEALLMLIYHQSHNESVDQGWALLGMALNIGIALRCNITTEHISPIELERRRRCWAGLLTLHTYQSILFRDVDMTFLLEIKASMPADVNDSDITDEGILQPSSQPTQMSLMMFKLRLFHLSAQICRHISGPSRHDQGAQLKRFDEAIATEQKLWDSKYMINGFPKILNSYYAHWCILQTYAHHLFLLLHRPFHHSQTPSFIAASRERCISSAAALISIHRDLYEVPLLRNFLWLINGVVSLQALHAAVALNSCLRDMPSTFDTSSYRDELQKLMLRMQSFSSRSKICSKAYHVLDHLQAHVGTRNPQTSNSEAHVEDIFEDWTDMREWFDDDLINWVRSMLYN</sequence>